<organism evidence="2">
    <name type="scientific">Aegilops tauschii</name>
    <name type="common">Tausch's goatgrass</name>
    <name type="synonym">Aegilops squarrosa</name>
    <dbReference type="NCBI Taxonomy" id="37682"/>
    <lineage>
        <taxon>Eukaryota</taxon>
        <taxon>Viridiplantae</taxon>
        <taxon>Streptophyta</taxon>
        <taxon>Embryophyta</taxon>
        <taxon>Tracheophyta</taxon>
        <taxon>Spermatophyta</taxon>
        <taxon>Magnoliopsida</taxon>
        <taxon>Liliopsida</taxon>
        <taxon>Poales</taxon>
        <taxon>Poaceae</taxon>
        <taxon>BOP clade</taxon>
        <taxon>Pooideae</taxon>
        <taxon>Triticodae</taxon>
        <taxon>Triticeae</taxon>
        <taxon>Triticinae</taxon>
        <taxon>Aegilops</taxon>
    </lineage>
</organism>
<feature type="compositionally biased region" description="Basic and acidic residues" evidence="1">
    <location>
        <begin position="99"/>
        <end position="109"/>
    </location>
</feature>
<name>R7W2Y0_AEGTA</name>
<proteinExistence type="predicted"/>
<evidence type="ECO:0000256" key="1">
    <source>
        <dbReference type="SAM" id="MobiDB-lite"/>
    </source>
</evidence>
<feature type="region of interest" description="Disordered" evidence="1">
    <location>
        <begin position="78"/>
        <end position="111"/>
    </location>
</feature>
<reference evidence="2" key="1">
    <citation type="submission" date="2015-06" db="UniProtKB">
        <authorList>
            <consortium name="EnsemblPlants"/>
        </authorList>
    </citation>
    <scope>IDENTIFICATION</scope>
</reference>
<accession>R7W2Y0</accession>
<dbReference type="EnsemblPlants" id="EMT14187">
    <property type="protein sequence ID" value="EMT14187"/>
    <property type="gene ID" value="F775_42814"/>
</dbReference>
<dbReference type="AlphaFoldDB" id="R7W2Y0"/>
<sequence>MEDGARAIRCRLDSNTGSFESSEADDEYTNCLQAPASTAPCIPEQQPQQYVSQMDAVNSNNFYEATMHNQQFQGQWNAARAAPEPEENRRSHRIHCRRAGPESTRKMEPDATADGYYYLEGACYYVETTDDQE</sequence>
<protein>
    <submittedName>
        <fullName evidence="2">Uncharacterized protein</fullName>
    </submittedName>
</protein>
<evidence type="ECO:0000313" key="2">
    <source>
        <dbReference type="EnsemblPlants" id="EMT14187"/>
    </source>
</evidence>